<evidence type="ECO:0000313" key="4">
    <source>
        <dbReference type="Proteomes" id="UP000242519"/>
    </source>
</evidence>
<protein>
    <submittedName>
        <fullName evidence="3">Uncharacterized protein</fullName>
    </submittedName>
</protein>
<dbReference type="AlphaFoldDB" id="A0A218Z8R5"/>
<feature type="signal peptide" evidence="2">
    <location>
        <begin position="1"/>
        <end position="22"/>
    </location>
</feature>
<dbReference type="Proteomes" id="UP000242519">
    <property type="component" value="Unassembled WGS sequence"/>
</dbReference>
<name>A0A218Z8R5_9HELO</name>
<dbReference type="EMBL" id="MZNU01000105">
    <property type="protein sequence ID" value="OWP04469.1"/>
    <property type="molecule type" value="Genomic_DNA"/>
</dbReference>
<feature type="chain" id="PRO_5012758740" evidence="2">
    <location>
        <begin position="23"/>
        <end position="199"/>
    </location>
</feature>
<proteinExistence type="predicted"/>
<reference evidence="3 4" key="1">
    <citation type="submission" date="2017-04" db="EMBL/GenBank/DDBJ databases">
        <title>Draft genome sequence of Marssonina coronaria NL1: causal agent of apple blotch.</title>
        <authorList>
            <person name="Cheng Q."/>
        </authorList>
    </citation>
    <scope>NUCLEOTIDE SEQUENCE [LARGE SCALE GENOMIC DNA]</scope>
    <source>
        <strain evidence="3 4">NL1</strain>
    </source>
</reference>
<keyword evidence="4" id="KW-1185">Reference proteome</keyword>
<comment type="caution">
    <text evidence="3">The sequence shown here is derived from an EMBL/GenBank/DDBJ whole genome shotgun (WGS) entry which is preliminary data.</text>
</comment>
<dbReference type="InParanoid" id="A0A218Z8R5"/>
<accession>A0A218Z8R5</accession>
<keyword evidence="2" id="KW-0732">Signal</keyword>
<feature type="compositionally biased region" description="Low complexity" evidence="1">
    <location>
        <begin position="65"/>
        <end position="75"/>
    </location>
</feature>
<evidence type="ECO:0000313" key="3">
    <source>
        <dbReference type="EMBL" id="OWP04469.1"/>
    </source>
</evidence>
<feature type="region of interest" description="Disordered" evidence="1">
    <location>
        <begin position="40"/>
        <end position="86"/>
    </location>
</feature>
<evidence type="ECO:0000256" key="2">
    <source>
        <dbReference type="SAM" id="SignalP"/>
    </source>
</evidence>
<sequence>MLNAQCSAQLKPSIMCLLSLLAAPFDDEGSAACDVIGGRARRSGDTQVGGSAADDDTTDSKYPEAASSGLARASRGGSGDGMAAKSGPDAGRWWLPLAGPGAGAGAATVGPARMDARDPPSALGGGADMNMDMDMDMDLDLDMDKDMDMNLGLDVDLDLDLDSKVESRVEARVDRPATDPAWISRLGCLDLAAQLRLPA</sequence>
<organism evidence="3 4">
    <name type="scientific">Diplocarpon coronariae</name>
    <dbReference type="NCBI Taxonomy" id="2795749"/>
    <lineage>
        <taxon>Eukaryota</taxon>
        <taxon>Fungi</taxon>
        <taxon>Dikarya</taxon>
        <taxon>Ascomycota</taxon>
        <taxon>Pezizomycotina</taxon>
        <taxon>Leotiomycetes</taxon>
        <taxon>Helotiales</taxon>
        <taxon>Drepanopezizaceae</taxon>
        <taxon>Diplocarpon</taxon>
    </lineage>
</organism>
<evidence type="ECO:0000256" key="1">
    <source>
        <dbReference type="SAM" id="MobiDB-lite"/>
    </source>
</evidence>
<feature type="region of interest" description="Disordered" evidence="1">
    <location>
        <begin position="105"/>
        <end position="129"/>
    </location>
</feature>
<gene>
    <name evidence="3" type="ORF">B2J93_3417</name>
</gene>